<dbReference type="CDD" id="cd08071">
    <property type="entry name" value="MPN_DUF2466"/>
    <property type="match status" value="1"/>
</dbReference>
<sequence length="149" mass="16469">MRYKVNEIQISYKGQIRSPFWQIIGCSKDAANILYEQWNKNTIAVQECFKVVLLNNSNKVKGIYNLSQGGITGTLVDLRILFAVALKSLSVAIILSHNHPSGKLKASEADIQLTNKIKKAAELLDIKVLDHLIIAPDGGYLSFSDNGLI</sequence>
<keyword evidence="1" id="KW-0645">Protease</keyword>
<dbReference type="Gene3D" id="3.40.140.10">
    <property type="entry name" value="Cytidine Deaminase, domain 2"/>
    <property type="match status" value="1"/>
</dbReference>
<dbReference type="Proteomes" id="UP000204551">
    <property type="component" value="Chromosome"/>
</dbReference>
<dbReference type="GO" id="GO:0046872">
    <property type="term" value="F:metal ion binding"/>
    <property type="evidence" value="ECO:0007669"/>
    <property type="project" value="UniProtKB-KW"/>
</dbReference>
<dbReference type="RefSeq" id="WP_093979714.1">
    <property type="nucleotide sequence ID" value="NZ_CP022515.1"/>
</dbReference>
<dbReference type="Pfam" id="PF04002">
    <property type="entry name" value="RadC"/>
    <property type="match status" value="1"/>
</dbReference>
<dbReference type="KEGG" id="aalg:AREALGSMS7_04040"/>
<evidence type="ECO:0000256" key="1">
    <source>
        <dbReference type="ARBA" id="ARBA00022670"/>
    </source>
</evidence>
<dbReference type="PANTHER" id="PTHR30471">
    <property type="entry name" value="DNA REPAIR PROTEIN RADC"/>
    <property type="match status" value="1"/>
</dbReference>
<evidence type="ECO:0000256" key="2">
    <source>
        <dbReference type="ARBA" id="ARBA00022723"/>
    </source>
</evidence>
<evidence type="ECO:0000256" key="4">
    <source>
        <dbReference type="ARBA" id="ARBA00022833"/>
    </source>
</evidence>
<evidence type="ECO:0000256" key="3">
    <source>
        <dbReference type="ARBA" id="ARBA00022801"/>
    </source>
</evidence>
<dbReference type="PROSITE" id="PS01302">
    <property type="entry name" value="UPF0758"/>
    <property type="match status" value="1"/>
</dbReference>
<proteinExistence type="predicted"/>
<evidence type="ECO:0000256" key="5">
    <source>
        <dbReference type="ARBA" id="ARBA00023049"/>
    </source>
</evidence>
<keyword evidence="2" id="KW-0479">Metal-binding</keyword>
<dbReference type="PROSITE" id="PS50249">
    <property type="entry name" value="MPN"/>
    <property type="match status" value="1"/>
</dbReference>
<keyword evidence="5" id="KW-0482">Metalloprotease</keyword>
<protein>
    <submittedName>
        <fullName evidence="7">DNA repair protein</fullName>
    </submittedName>
</protein>
<dbReference type="InterPro" id="IPR001405">
    <property type="entry name" value="UPF0758"/>
</dbReference>
<evidence type="ECO:0000313" key="8">
    <source>
        <dbReference type="Proteomes" id="UP000204551"/>
    </source>
</evidence>
<evidence type="ECO:0000313" key="7">
    <source>
        <dbReference type="EMBL" id="ASO07446.1"/>
    </source>
</evidence>
<dbReference type="GO" id="GO:0008237">
    <property type="term" value="F:metallopeptidase activity"/>
    <property type="evidence" value="ECO:0007669"/>
    <property type="project" value="UniProtKB-KW"/>
</dbReference>
<dbReference type="AlphaFoldDB" id="A0A221V234"/>
<keyword evidence="4" id="KW-0862">Zinc</keyword>
<dbReference type="InterPro" id="IPR037518">
    <property type="entry name" value="MPN"/>
</dbReference>
<dbReference type="PANTHER" id="PTHR30471:SF3">
    <property type="entry name" value="UPF0758 PROTEIN YEES-RELATED"/>
    <property type="match status" value="1"/>
</dbReference>
<accession>A0A221V234</accession>
<dbReference type="InterPro" id="IPR025657">
    <property type="entry name" value="RadC_JAB"/>
</dbReference>
<gene>
    <name evidence="7" type="ORF">AREALGSMS7_04040</name>
</gene>
<reference evidence="7 8" key="1">
    <citation type="submission" date="2017-07" db="EMBL/GenBank/DDBJ databases">
        <title>Genome Sequence of Arenibacter algicola Strain SMS7 Isolated from a culture of the Diatom Skeletonema marinoi.</title>
        <authorList>
            <person name="Topel M."/>
            <person name="Pinder M.I.M."/>
            <person name="Johansson O.N."/>
            <person name="Kourtchenko O."/>
            <person name="Godhe A."/>
            <person name="Clarke A.K."/>
        </authorList>
    </citation>
    <scope>NUCLEOTIDE SEQUENCE [LARGE SCALE GENOMIC DNA]</scope>
    <source>
        <strain evidence="7 8">SMS7</strain>
    </source>
</reference>
<name>A0A221V234_9FLAO</name>
<dbReference type="GO" id="GO:0006508">
    <property type="term" value="P:proteolysis"/>
    <property type="evidence" value="ECO:0007669"/>
    <property type="project" value="UniProtKB-KW"/>
</dbReference>
<organism evidence="7 8">
    <name type="scientific">Arenibacter algicola</name>
    <dbReference type="NCBI Taxonomy" id="616991"/>
    <lineage>
        <taxon>Bacteria</taxon>
        <taxon>Pseudomonadati</taxon>
        <taxon>Bacteroidota</taxon>
        <taxon>Flavobacteriia</taxon>
        <taxon>Flavobacteriales</taxon>
        <taxon>Flavobacteriaceae</taxon>
        <taxon>Arenibacter</taxon>
    </lineage>
</organism>
<dbReference type="EMBL" id="CP022515">
    <property type="protein sequence ID" value="ASO07446.1"/>
    <property type="molecule type" value="Genomic_DNA"/>
</dbReference>
<feature type="domain" description="MPN" evidence="6">
    <location>
        <begin position="23"/>
        <end position="149"/>
    </location>
</feature>
<evidence type="ECO:0000259" key="6">
    <source>
        <dbReference type="PROSITE" id="PS50249"/>
    </source>
</evidence>
<dbReference type="InterPro" id="IPR020891">
    <property type="entry name" value="UPF0758_CS"/>
</dbReference>
<keyword evidence="3" id="KW-0378">Hydrolase</keyword>